<proteinExistence type="predicted"/>
<dbReference type="EMBL" id="JACRAF010000016">
    <property type="protein sequence ID" value="MBI4921112.1"/>
    <property type="molecule type" value="Genomic_DNA"/>
</dbReference>
<sequence>MSDWGLIFHPDFGVEFHGLPDEAKVALGVVFDLLREFGPALGRPQIDTLKGSRHANMKEMRVQTGGDWYRLAFAFDPTRNAVVLCGGAKGGISQSRFYARLVSMADERYDERLAELEE</sequence>
<name>A0A933NY63_9HYPH</name>
<evidence type="ECO:0000313" key="1">
    <source>
        <dbReference type="EMBL" id="MBI4921112.1"/>
    </source>
</evidence>
<gene>
    <name evidence="1" type="ORF">HY834_05140</name>
</gene>
<reference evidence="1" key="1">
    <citation type="submission" date="2020-07" db="EMBL/GenBank/DDBJ databases">
        <title>Huge and variable diversity of episymbiotic CPR bacteria and DPANN archaea in groundwater ecosystems.</title>
        <authorList>
            <person name="He C.Y."/>
            <person name="Keren R."/>
            <person name="Whittaker M."/>
            <person name="Farag I.F."/>
            <person name="Doudna J."/>
            <person name="Cate J.H.D."/>
            <person name="Banfield J.F."/>
        </authorList>
    </citation>
    <scope>NUCLEOTIDE SEQUENCE</scope>
    <source>
        <strain evidence="1">NC_groundwater_1586_Pr3_B-0.1um_66_15</strain>
    </source>
</reference>
<comment type="caution">
    <text evidence="1">The sequence shown here is derived from an EMBL/GenBank/DDBJ whole genome shotgun (WGS) entry which is preliminary data.</text>
</comment>
<dbReference type="AlphaFoldDB" id="A0A933NY63"/>
<protein>
    <submittedName>
        <fullName evidence="1">Type II toxin-antitoxin system RelE/ParE family toxin</fullName>
    </submittedName>
</protein>
<dbReference type="Pfam" id="PF05973">
    <property type="entry name" value="Gp49"/>
    <property type="match status" value="1"/>
</dbReference>
<accession>A0A933NY63</accession>
<evidence type="ECO:0000313" key="2">
    <source>
        <dbReference type="Proteomes" id="UP000782610"/>
    </source>
</evidence>
<organism evidence="1 2">
    <name type="scientific">Devosia nanyangense</name>
    <dbReference type="NCBI Taxonomy" id="1228055"/>
    <lineage>
        <taxon>Bacteria</taxon>
        <taxon>Pseudomonadati</taxon>
        <taxon>Pseudomonadota</taxon>
        <taxon>Alphaproteobacteria</taxon>
        <taxon>Hyphomicrobiales</taxon>
        <taxon>Devosiaceae</taxon>
        <taxon>Devosia</taxon>
    </lineage>
</organism>
<dbReference type="Proteomes" id="UP000782610">
    <property type="component" value="Unassembled WGS sequence"/>
</dbReference>
<dbReference type="InterPro" id="IPR009241">
    <property type="entry name" value="HigB-like"/>
</dbReference>